<evidence type="ECO:0000256" key="1">
    <source>
        <dbReference type="SAM" id="MobiDB-lite"/>
    </source>
</evidence>
<dbReference type="AlphaFoldDB" id="A0A447KQ40"/>
<sequence length="108" mass="12391">MMIRQYGLIALLLMPWLASAENGVTTLSGQQQFLNQRSQQQQQQRTLNNQQLDQRRLQQQRQFDNNQQQLLQTAPKNRQMLPNGNQPNNPFKRTTPAVPGVPLPAGSR</sequence>
<feature type="chain" id="PRO_5019526078" description="DUF2756 domain-containing protein" evidence="2">
    <location>
        <begin position="21"/>
        <end position="108"/>
    </location>
</feature>
<feature type="region of interest" description="Disordered" evidence="1">
    <location>
        <begin position="36"/>
        <end position="61"/>
    </location>
</feature>
<feature type="compositionally biased region" description="Polar residues" evidence="1">
    <location>
        <begin position="74"/>
        <end position="92"/>
    </location>
</feature>
<evidence type="ECO:0000256" key="2">
    <source>
        <dbReference type="SAM" id="SignalP"/>
    </source>
</evidence>
<proteinExistence type="predicted"/>
<reference evidence="3 4" key="1">
    <citation type="submission" date="2018-12" db="EMBL/GenBank/DDBJ databases">
        <authorList>
            <consortium name="Pathogen Informatics"/>
        </authorList>
    </citation>
    <scope>NUCLEOTIDE SEQUENCE [LARGE SCALE GENOMIC DNA]</scope>
    <source>
        <strain evidence="3 4">NCTC11214</strain>
    </source>
</reference>
<dbReference type="RefSeq" id="WP_004957593.1">
    <property type="nucleotide sequence ID" value="NZ_JAEKCK010000019.1"/>
</dbReference>
<dbReference type="KEGG" id="sof:NCTC11214_02023"/>
<organism evidence="3 4">
    <name type="scientific">Serratia odorifera</name>
    <dbReference type="NCBI Taxonomy" id="618"/>
    <lineage>
        <taxon>Bacteria</taxon>
        <taxon>Pseudomonadati</taxon>
        <taxon>Pseudomonadota</taxon>
        <taxon>Gammaproteobacteria</taxon>
        <taxon>Enterobacterales</taxon>
        <taxon>Yersiniaceae</taxon>
        <taxon>Serratia</taxon>
    </lineage>
</organism>
<gene>
    <name evidence="3" type="ORF">NCTC11214_02023</name>
</gene>
<keyword evidence="2" id="KW-0732">Signal</keyword>
<protein>
    <recommendedName>
        <fullName evidence="5">DUF2756 domain-containing protein</fullName>
    </recommendedName>
</protein>
<dbReference type="EMBL" id="LR134117">
    <property type="protein sequence ID" value="VDZ56245.1"/>
    <property type="molecule type" value="Genomic_DNA"/>
</dbReference>
<feature type="region of interest" description="Disordered" evidence="1">
    <location>
        <begin position="74"/>
        <end position="108"/>
    </location>
</feature>
<evidence type="ECO:0008006" key="5">
    <source>
        <dbReference type="Google" id="ProtNLM"/>
    </source>
</evidence>
<feature type="signal peptide" evidence="2">
    <location>
        <begin position="1"/>
        <end position="20"/>
    </location>
</feature>
<name>A0A447KQ40_SEROD</name>
<accession>A0A447KQ40</accession>
<evidence type="ECO:0000313" key="3">
    <source>
        <dbReference type="EMBL" id="VDZ56245.1"/>
    </source>
</evidence>
<evidence type="ECO:0000313" key="4">
    <source>
        <dbReference type="Proteomes" id="UP000281391"/>
    </source>
</evidence>
<dbReference type="Proteomes" id="UP000281391">
    <property type="component" value="Chromosome"/>
</dbReference>